<evidence type="ECO:0000256" key="5">
    <source>
        <dbReference type="SAM" id="Phobius"/>
    </source>
</evidence>
<protein>
    <recommendedName>
        <fullName evidence="8">Glucose receptor Git3 N-terminal domain-containing protein</fullName>
    </recommendedName>
</protein>
<name>A0ABQ8VVC9_9AGAR</name>
<gene>
    <name evidence="6" type="ORF">C8R41DRAFT_863290</name>
</gene>
<evidence type="ECO:0000256" key="1">
    <source>
        <dbReference type="ARBA" id="ARBA00004141"/>
    </source>
</evidence>
<keyword evidence="2 5" id="KW-0812">Transmembrane</keyword>
<evidence type="ECO:0000313" key="7">
    <source>
        <dbReference type="Proteomes" id="UP001150217"/>
    </source>
</evidence>
<dbReference type="Gene3D" id="1.20.1070.10">
    <property type="entry name" value="Rhodopsin 7-helix transmembrane proteins"/>
    <property type="match status" value="1"/>
</dbReference>
<dbReference type="EMBL" id="JANVFT010000006">
    <property type="protein sequence ID" value="KAJ4500296.1"/>
    <property type="molecule type" value="Genomic_DNA"/>
</dbReference>
<comment type="subcellular location">
    <subcellularLocation>
        <location evidence="1">Membrane</location>
        <topology evidence="1">Multi-pass membrane protein</topology>
    </subcellularLocation>
</comment>
<evidence type="ECO:0000256" key="2">
    <source>
        <dbReference type="ARBA" id="ARBA00022692"/>
    </source>
</evidence>
<dbReference type="PANTHER" id="PTHR23112">
    <property type="entry name" value="G PROTEIN-COUPLED RECEPTOR 157-RELATED"/>
    <property type="match status" value="1"/>
</dbReference>
<dbReference type="Proteomes" id="UP001150217">
    <property type="component" value="Unassembled WGS sequence"/>
</dbReference>
<reference evidence="6" key="1">
    <citation type="submission" date="2022-08" db="EMBL/GenBank/DDBJ databases">
        <title>A Global Phylogenomic Analysis of the Shiitake Genus Lentinula.</title>
        <authorList>
            <consortium name="DOE Joint Genome Institute"/>
            <person name="Sierra-Patev S."/>
            <person name="Min B."/>
            <person name="Naranjo-Ortiz M."/>
            <person name="Looney B."/>
            <person name="Konkel Z."/>
            <person name="Slot J.C."/>
            <person name="Sakamoto Y."/>
            <person name="Steenwyk J.L."/>
            <person name="Rokas A."/>
            <person name="Carro J."/>
            <person name="Camarero S."/>
            <person name="Ferreira P."/>
            <person name="Molpeceres G."/>
            <person name="Ruiz-Duenas F.J."/>
            <person name="Serrano A."/>
            <person name="Henrissat B."/>
            <person name="Drula E."/>
            <person name="Hughes K.W."/>
            <person name="Mata J.L."/>
            <person name="Ishikawa N.K."/>
            <person name="Vargas-Isla R."/>
            <person name="Ushijima S."/>
            <person name="Smith C.A."/>
            <person name="Ahrendt S."/>
            <person name="Andreopoulos W."/>
            <person name="He G."/>
            <person name="Labutti K."/>
            <person name="Lipzen A."/>
            <person name="Ng V."/>
            <person name="Riley R."/>
            <person name="Sandor L."/>
            <person name="Barry K."/>
            <person name="Martinez A.T."/>
            <person name="Xiao Y."/>
            <person name="Gibbons J.G."/>
            <person name="Terashima K."/>
            <person name="Grigoriev I.V."/>
            <person name="Hibbett D.S."/>
        </authorList>
    </citation>
    <scope>NUCLEOTIDE SEQUENCE</scope>
    <source>
        <strain evidence="6">RHP3577 ss4</strain>
    </source>
</reference>
<evidence type="ECO:0000256" key="4">
    <source>
        <dbReference type="ARBA" id="ARBA00023136"/>
    </source>
</evidence>
<feature type="transmembrane region" description="Helical" evidence="5">
    <location>
        <begin position="295"/>
        <end position="316"/>
    </location>
</feature>
<keyword evidence="3 5" id="KW-1133">Transmembrane helix</keyword>
<organism evidence="6 7">
    <name type="scientific">Lentinula lateritia</name>
    <dbReference type="NCBI Taxonomy" id="40482"/>
    <lineage>
        <taxon>Eukaryota</taxon>
        <taxon>Fungi</taxon>
        <taxon>Dikarya</taxon>
        <taxon>Basidiomycota</taxon>
        <taxon>Agaricomycotina</taxon>
        <taxon>Agaricomycetes</taxon>
        <taxon>Agaricomycetidae</taxon>
        <taxon>Agaricales</taxon>
        <taxon>Marasmiineae</taxon>
        <taxon>Omphalotaceae</taxon>
        <taxon>Lentinula</taxon>
    </lineage>
</organism>
<keyword evidence="7" id="KW-1185">Reference proteome</keyword>
<evidence type="ECO:0000313" key="6">
    <source>
        <dbReference type="EMBL" id="KAJ4500296.1"/>
    </source>
</evidence>
<feature type="transmembrane region" description="Helical" evidence="5">
    <location>
        <begin position="122"/>
        <end position="139"/>
    </location>
</feature>
<sequence length="492" mass="54475">MSNTTSIKLPNGEWLLTRVAYTAKEHSGVTFLLVVSALSLVAVIGLLSVISLSAFNTRSYKNDEHLFVRTHVAAYFISLLCCDLIQAIGSLYNSRWVNSGAVLLDKYCTAQGVFKQIADVGTALWTIIIAVHTFYLLVLERKPNQFTLFATLIAGWSGIFAIVISGPAVLDTVDRGPFCELLDKFSDLNCRTNIPRVGISGYWCWISDGYEVPRITLDYLIVSLNGAGPSRMLNVRYKMFVAAFSCFVLHGLIHLRLRGNMSMKGWRMTFYRQPQERPTGRNFDDKGMSIARQMLLFPIAYCIIILPIAVSRFAAWNGHIVSFEETVFCETVFLLSGCVNVTLFCTCRQILPPKSLVLLKRSISKPKPIQRAAATSVAVSPESDPYYAASITTTVVGYGFDKGHDADIEKGSLSDISAPMGEGSSRVSDPYEQTVAPLQIRKSVRHPRPPSVIIPNRELDDVYNMYSGGQPDAYTGDFNDVNLGSGHHPSHR</sequence>
<evidence type="ECO:0000256" key="3">
    <source>
        <dbReference type="ARBA" id="ARBA00022989"/>
    </source>
</evidence>
<feature type="transmembrane region" description="Helical" evidence="5">
    <location>
        <begin position="31"/>
        <end position="52"/>
    </location>
</feature>
<keyword evidence="4 5" id="KW-0472">Membrane</keyword>
<evidence type="ECO:0008006" key="8">
    <source>
        <dbReference type="Google" id="ProtNLM"/>
    </source>
</evidence>
<feature type="transmembrane region" description="Helical" evidence="5">
    <location>
        <begin position="72"/>
        <end position="92"/>
    </location>
</feature>
<feature type="transmembrane region" description="Helical" evidence="5">
    <location>
        <begin position="239"/>
        <end position="257"/>
    </location>
</feature>
<comment type="caution">
    <text evidence="6">The sequence shown here is derived from an EMBL/GenBank/DDBJ whole genome shotgun (WGS) entry which is preliminary data.</text>
</comment>
<dbReference type="PANTHER" id="PTHR23112:SF37">
    <property type="entry name" value="G PROTEIN-COUPLED RECEPTOR GPR1"/>
    <property type="match status" value="1"/>
</dbReference>
<proteinExistence type="predicted"/>
<feature type="transmembrane region" description="Helical" evidence="5">
    <location>
        <begin position="146"/>
        <end position="170"/>
    </location>
</feature>
<accession>A0ABQ8VVC9</accession>